<sequence>MEDTVVTFTANDLQYIKTNGCDNSWVLNKDRAGSCKYLVCCHSEGAKKRHAFVVGLISRIRFVCVDQHSGKDRWAIHISEYASIDIPNVWNGQHNPVRYTTLESLGIDISTLNFEKIQKTENSHVPSLSIEQAKEGIAKKFNVFPEQIEIVIKG</sequence>
<dbReference type="KEGG" id="cwa:CwatDRAFT_0493"/>
<dbReference type="AlphaFoldDB" id="Q4BW64"/>
<comment type="caution">
    <text evidence="1">The sequence shown here is derived from an EMBL/GenBank/DDBJ whole genome shotgun (WGS) entry which is preliminary data.</text>
</comment>
<reference evidence="1" key="1">
    <citation type="submission" date="2004-02" db="EMBL/GenBank/DDBJ databases">
        <authorList>
            <consortium name="DOE Joint Genome Institute"/>
        </authorList>
    </citation>
    <scope>NUCLEOTIDE SEQUENCE [LARGE SCALE GENOMIC DNA]</scope>
    <source>
        <strain evidence="1">WH 8501</strain>
    </source>
</reference>
<protein>
    <submittedName>
        <fullName evidence="1">Uncharacterized protein</fullName>
    </submittedName>
</protein>
<evidence type="ECO:0000313" key="1">
    <source>
        <dbReference type="EMBL" id="EAM48138.1"/>
    </source>
</evidence>
<dbReference type="EMBL" id="AADV02000176">
    <property type="protein sequence ID" value="EAM48138.1"/>
    <property type="molecule type" value="Genomic_DNA"/>
</dbReference>
<reference evidence="1" key="3">
    <citation type="submission" date="2016-12" db="EMBL/GenBank/DDBJ databases">
        <title>Annotation of the draft genome assembly of Crocosphaera watsonii WH 8501.</title>
        <authorList>
            <consortium name="US DOE Joint Genome Institute (JGI-ORNL)"/>
            <person name="Larimer F."/>
            <person name="Land M."/>
        </authorList>
    </citation>
    <scope>NUCLEOTIDE SEQUENCE</scope>
    <source>
        <strain evidence="1">WH 8501</strain>
    </source>
</reference>
<evidence type="ECO:0000313" key="2">
    <source>
        <dbReference type="Proteomes" id="UP000003922"/>
    </source>
</evidence>
<dbReference type="OrthoDB" id="4374615at2"/>
<dbReference type="RefSeq" id="WP_007308053.1">
    <property type="nucleotide sequence ID" value="NZ_AADV02000176.1"/>
</dbReference>
<proteinExistence type="predicted"/>
<reference evidence="1" key="2">
    <citation type="submission" date="2005-06" db="EMBL/GenBank/DDBJ databases">
        <title>Sequencing of the draft genome and assembly of Crocosphaera watsonii WH 8501.</title>
        <authorList>
            <consortium name="US DOE Joint Genome Institute (JGI-PGF)"/>
            <person name="Copeland A."/>
            <person name="Lucas S."/>
            <person name="Lapidus A."/>
            <person name="Barry K."/>
            <person name="Detter C."/>
            <person name="Glavina T."/>
            <person name="Hammon N."/>
            <person name="Israni S."/>
            <person name="Pitluck S."/>
            <person name="Richardson P."/>
        </authorList>
    </citation>
    <scope>NUCLEOTIDE SEQUENCE [LARGE SCALE GENOMIC DNA]</scope>
    <source>
        <strain evidence="1">WH 8501</strain>
    </source>
</reference>
<name>Q4BW64_CROWT</name>
<organism evidence="1 2">
    <name type="scientific">Crocosphaera watsonii WH 8501</name>
    <dbReference type="NCBI Taxonomy" id="165597"/>
    <lineage>
        <taxon>Bacteria</taxon>
        <taxon>Bacillati</taxon>
        <taxon>Cyanobacteriota</taxon>
        <taxon>Cyanophyceae</taxon>
        <taxon>Oscillatoriophycideae</taxon>
        <taxon>Chroococcales</taxon>
        <taxon>Aphanothecaceae</taxon>
        <taxon>Crocosphaera</taxon>
    </lineage>
</organism>
<accession>Q4BW64</accession>
<dbReference type="Proteomes" id="UP000003922">
    <property type="component" value="Unassembled WGS sequence"/>
</dbReference>
<gene>
    <name evidence="1" type="ORF">CwatDRAFT_0493</name>
</gene>
<keyword evidence="2" id="KW-1185">Reference proteome</keyword>